<accession>A0A836K6L6</accession>
<dbReference type="AlphaFoldDB" id="A0A836K6L6"/>
<keyword evidence="3" id="KW-1185">Reference proteome</keyword>
<evidence type="ECO:0000256" key="1">
    <source>
        <dbReference type="SAM" id="MobiDB-lite"/>
    </source>
</evidence>
<dbReference type="Proteomes" id="UP000674143">
    <property type="component" value="Unassembled WGS sequence"/>
</dbReference>
<sequence length="1052" mass="113620">MSYAQRGVLQGGATAGSGGLSAMDLQRINSVLEACGVADVHGSPHIYAHPESIHLISPKDLRFLVLHADVLATHKGLLYDVRALTGILWGMLQHAERGIEKVLRAIEGSGATAGEKVQSGCTGGTPSSSPSSAPAQAFTYTNTSRMYSAIFPHLVQVFRVTRLLRAYESTDARAEVRDARRIAQADVDVAARLAGRLTHLFLCEAGERAMSTLGEASALNVLATYTNVGHHLFRTTESALSSVMLLLSSLARRPGSDAGPILRYFHSSSAWKASALGLLLTESYGTAIQTVLFSLFQRRGEFDNCEEVAASLLLQRLASRPPYQWRTFRLLYFRVQDVGARDTYAAEDRQGSSAFGQLLIFRRVQRALQCCLTTEGPDGAAEIATVKALRRAVLLQVHRAWSASSTVSGSGPPSQQSSTDAMPPLLSYYQLLVLAALQGMPEADLTKDAELLRRAEQTNLTAEPEVLTPSFLRVLLACCYTVPAPTDAGGSHALLSTPSTLALYESLAKHVFQVHCCSSASGSADVNQLFATAALRLETLVDLCVWNAIHNTREDELERTEGAAVKENRAAVAEHPAMASTPRQARAAVAAPKAASRSLPPTPSTRTAWASDAAPMPSLPQSPTPSLTLFHLIRRDASLLFSGNEDVLQHTPEASPVGAKSFPYGFRSMTLTTVHLLFGALRTEDLYLHIPPTDMLPVLAQLFALRAFYPLSLSATEAERQAARRLLALMQRTLALLPQEMNAATVNQLLCRTLVPMSAAAAQVNQLQLALFEGYLRSMATASAANAVTDELMLQHWVDVAVPAITNRHSVALAHAGHDFLTAAFRAEKYVSPLFVPTYIALFIPTAEFSIAGSSVGQRSSYPPLPVSVIQHFARMVRTACHGIERCDSTALARLFENTGSEGDAATASSENAASTYMAKLSPSQRDALRKVTPTNAVLLVVSSLFDCLCVLWNSTPGYAKVAQDLFVAYFSGLCNLLQCTSTPVLQRVCASIEAIEVEHLRGSGSVQFQFLKYVNAVVDAVQGPSKVGIAEWFLKMNKRIQEQNYGKHSKL</sequence>
<evidence type="ECO:0000313" key="3">
    <source>
        <dbReference type="Proteomes" id="UP000674143"/>
    </source>
</evidence>
<reference evidence="3" key="2">
    <citation type="journal article" date="2021" name="Sci. Data">
        <title>Chromosome-scale genome sequencing, assembly and annotation of six genomes from subfamily Leishmaniinae.</title>
        <authorList>
            <person name="Almutairi H."/>
            <person name="Urbaniak M.D."/>
            <person name="Bates M.D."/>
            <person name="Jariyapan N."/>
            <person name="Kwakye-Nuako G."/>
            <person name="Thomaz Soccol V."/>
            <person name="Al-Salem W.S."/>
            <person name="Dillon R.J."/>
            <person name="Bates P.A."/>
            <person name="Gatherer D."/>
        </authorList>
    </citation>
    <scope>NUCLEOTIDE SEQUENCE [LARGE SCALE GENOMIC DNA]</scope>
</reference>
<organism evidence="2 3">
    <name type="scientific">Leishmania orientalis</name>
    <dbReference type="NCBI Taxonomy" id="2249476"/>
    <lineage>
        <taxon>Eukaryota</taxon>
        <taxon>Discoba</taxon>
        <taxon>Euglenozoa</taxon>
        <taxon>Kinetoplastea</taxon>
        <taxon>Metakinetoplastina</taxon>
        <taxon>Trypanosomatida</taxon>
        <taxon>Trypanosomatidae</taxon>
        <taxon>Leishmaniinae</taxon>
        <taxon>Leishmania</taxon>
    </lineage>
</organism>
<name>A0A836K6L6_9TRYP</name>
<feature type="region of interest" description="Disordered" evidence="1">
    <location>
        <begin position="114"/>
        <end position="134"/>
    </location>
</feature>
<dbReference type="EMBL" id="JAFHLR010000036">
    <property type="protein sequence ID" value="KAG5465034.1"/>
    <property type="molecule type" value="Genomic_DNA"/>
</dbReference>
<feature type="region of interest" description="Disordered" evidence="1">
    <location>
        <begin position="591"/>
        <end position="621"/>
    </location>
</feature>
<gene>
    <name evidence="2" type="ORF">LSCM4_00486</name>
</gene>
<evidence type="ECO:0000313" key="2">
    <source>
        <dbReference type="EMBL" id="KAG5465034.1"/>
    </source>
</evidence>
<comment type="caution">
    <text evidence="2">The sequence shown here is derived from an EMBL/GenBank/DDBJ whole genome shotgun (WGS) entry which is preliminary data.</text>
</comment>
<dbReference type="GeneID" id="92356498"/>
<protein>
    <submittedName>
        <fullName evidence="2">Uncharacterized protein</fullName>
    </submittedName>
</protein>
<feature type="compositionally biased region" description="Low complexity" evidence="1">
    <location>
        <begin position="124"/>
        <end position="134"/>
    </location>
</feature>
<reference evidence="3" key="1">
    <citation type="journal article" date="2021" name="Microbiol. Resour. Announc.">
        <title>LGAAP: Leishmaniinae Genome Assembly and Annotation Pipeline.</title>
        <authorList>
            <person name="Almutairi H."/>
            <person name="Urbaniak M.D."/>
            <person name="Bates M.D."/>
            <person name="Jariyapan N."/>
            <person name="Kwakye-Nuako G."/>
            <person name="Thomaz-Soccol V."/>
            <person name="Al-Salem W.S."/>
            <person name="Dillon R.J."/>
            <person name="Bates P.A."/>
            <person name="Gatherer D."/>
        </authorList>
    </citation>
    <scope>NUCLEOTIDE SEQUENCE [LARGE SCALE GENOMIC DNA]</scope>
</reference>
<dbReference type="RefSeq" id="XP_067058665.1">
    <property type="nucleotide sequence ID" value="XM_067202564.1"/>
</dbReference>
<dbReference type="KEGG" id="loi:92356498"/>
<proteinExistence type="predicted"/>